<proteinExistence type="predicted"/>
<dbReference type="EMBL" id="JANBOJ010000281">
    <property type="protein sequence ID" value="KAJ1720226.1"/>
    <property type="molecule type" value="Genomic_DNA"/>
</dbReference>
<gene>
    <name evidence="1" type="ORF">LPJ53_005130</name>
</gene>
<sequence length="314" mass="35746">MRLGGSVIQRARVLSPGPALVRAPLLTIRSSYSTGQRGRDKVQFPWIWPADADSIPRHSNLKSRTTIPLLGSLFEWYTNVAGRGMIYTVFDKSYLEEMRQKMVHVALTSTAEAIDKHDYDMLDQILSPHLSRVYRRALDNIKAQGVQLKIDVEYTSTPELGGMMVNIGAPEAFDKSVPFSRRLDKYVFKYSQNMRVGVPRLSRDDALKTSISKSLKATVDEWVSVELWYKLPATVKVDLWKGDKLIDSDRGAMDIPITFSTPHYEGVMNLGRAFKEGEDASDLEPFRWFISDLFNIVDMKEVQQIYSAQKSRNE</sequence>
<evidence type="ECO:0000313" key="1">
    <source>
        <dbReference type="EMBL" id="KAJ1720226.1"/>
    </source>
</evidence>
<organism evidence="1 2">
    <name type="scientific">Coemansia erecta</name>
    <dbReference type="NCBI Taxonomy" id="147472"/>
    <lineage>
        <taxon>Eukaryota</taxon>
        <taxon>Fungi</taxon>
        <taxon>Fungi incertae sedis</taxon>
        <taxon>Zoopagomycota</taxon>
        <taxon>Kickxellomycotina</taxon>
        <taxon>Kickxellomycetes</taxon>
        <taxon>Kickxellales</taxon>
        <taxon>Kickxellaceae</taxon>
        <taxon>Coemansia</taxon>
    </lineage>
</organism>
<reference evidence="1" key="1">
    <citation type="submission" date="2022-07" db="EMBL/GenBank/DDBJ databases">
        <title>Phylogenomic reconstructions and comparative analyses of Kickxellomycotina fungi.</title>
        <authorList>
            <person name="Reynolds N.K."/>
            <person name="Stajich J.E."/>
            <person name="Barry K."/>
            <person name="Grigoriev I.V."/>
            <person name="Crous P."/>
            <person name="Smith M.E."/>
        </authorList>
    </citation>
    <scope>NUCLEOTIDE SEQUENCE</scope>
    <source>
        <strain evidence="1">NBRC 32514</strain>
    </source>
</reference>
<evidence type="ECO:0000313" key="2">
    <source>
        <dbReference type="Proteomes" id="UP001149813"/>
    </source>
</evidence>
<dbReference type="Proteomes" id="UP001149813">
    <property type="component" value="Unassembled WGS sequence"/>
</dbReference>
<dbReference type="OrthoDB" id="5519328at2759"/>
<accession>A0A9W7XT29</accession>
<protein>
    <submittedName>
        <fullName evidence="1">Uncharacterized protein</fullName>
    </submittedName>
</protein>
<name>A0A9W7XT29_9FUNG</name>
<dbReference type="AlphaFoldDB" id="A0A9W7XT29"/>
<comment type="caution">
    <text evidence="1">The sequence shown here is derived from an EMBL/GenBank/DDBJ whole genome shotgun (WGS) entry which is preliminary data.</text>
</comment>
<keyword evidence="2" id="KW-1185">Reference proteome</keyword>